<dbReference type="GO" id="GO:0016829">
    <property type="term" value="F:lyase activity"/>
    <property type="evidence" value="ECO:0007669"/>
    <property type="project" value="UniProtKB-KW"/>
</dbReference>
<dbReference type="EMBL" id="JAEUBG010005838">
    <property type="protein sequence ID" value="KAH3672203.1"/>
    <property type="molecule type" value="Genomic_DNA"/>
</dbReference>
<name>A0A9P8PH87_WICPI</name>
<reference evidence="9" key="1">
    <citation type="journal article" date="2021" name="Open Biol.">
        <title>Shared evolutionary footprints suggest mitochondrial oxidative damage underlies multiple complex I losses in fungi.</title>
        <authorList>
            <person name="Schikora-Tamarit M.A."/>
            <person name="Marcet-Houben M."/>
            <person name="Nosek J."/>
            <person name="Gabaldon T."/>
        </authorList>
    </citation>
    <scope>NUCLEOTIDE SEQUENCE</scope>
    <source>
        <strain evidence="9">CBS2887</strain>
    </source>
</reference>
<dbReference type="InterPro" id="IPR003738">
    <property type="entry name" value="SRAP"/>
</dbReference>
<dbReference type="OrthoDB" id="2111841at2759"/>
<keyword evidence="7" id="KW-0456">Lyase</keyword>
<feature type="compositionally biased region" description="Polar residues" evidence="8">
    <location>
        <begin position="334"/>
        <end position="343"/>
    </location>
</feature>
<keyword evidence="2" id="KW-0645">Protease</keyword>
<evidence type="ECO:0000256" key="2">
    <source>
        <dbReference type="ARBA" id="ARBA00022670"/>
    </source>
</evidence>
<dbReference type="GO" id="GO:0006508">
    <property type="term" value="P:proteolysis"/>
    <property type="evidence" value="ECO:0007669"/>
    <property type="project" value="UniProtKB-KW"/>
</dbReference>
<evidence type="ECO:0000256" key="5">
    <source>
        <dbReference type="ARBA" id="ARBA00023124"/>
    </source>
</evidence>
<evidence type="ECO:0000256" key="6">
    <source>
        <dbReference type="ARBA" id="ARBA00023125"/>
    </source>
</evidence>
<evidence type="ECO:0000313" key="10">
    <source>
        <dbReference type="Proteomes" id="UP000774326"/>
    </source>
</evidence>
<evidence type="ECO:0000313" key="9">
    <source>
        <dbReference type="EMBL" id="KAH3672203.1"/>
    </source>
</evidence>
<dbReference type="GO" id="GO:0003697">
    <property type="term" value="F:single-stranded DNA binding"/>
    <property type="evidence" value="ECO:0007669"/>
    <property type="project" value="InterPro"/>
</dbReference>
<sequence>MCGRFALPLVSIPDKSQSRMDELTNPVKNNEQLLQQFNAIDIPLGQDQGSFGSTEDDPHNTPSYNRIYNPSYNFAPTQLAPIYTNHRFITYNTWGLTTSHDSSMKFSTFNARKEKVQSHDSRLWNSVLQHRCVVPISGYFEWKTNQQNPKRKTPYYISRGDPNDLMFLLGFYNKHESKTKSGKESMGSFTVLTRPSEGSIAWLHDRIPMMVKPLSKEWNDWLNPDLKFSNELLDFTNYEEGLSCYQVSDLVGSTKNNGEFLIKEVKQVRGLNDWIKKSTVKIETGPHLPSDIKQETKREISVGKTIPKDASTRNSVKSSFKVKKEPIHTRRQARSITDMLTSKQVKHHE</sequence>
<dbReference type="Pfam" id="PF02586">
    <property type="entry name" value="SRAP"/>
    <property type="match status" value="1"/>
</dbReference>
<protein>
    <recommendedName>
        <fullName evidence="11">DUF159-domain-containing protein</fullName>
    </recommendedName>
</protein>
<dbReference type="GO" id="GO:0106300">
    <property type="term" value="P:protein-DNA covalent cross-linking repair"/>
    <property type="evidence" value="ECO:0007669"/>
    <property type="project" value="InterPro"/>
</dbReference>
<evidence type="ECO:0008006" key="11">
    <source>
        <dbReference type="Google" id="ProtNLM"/>
    </source>
</evidence>
<keyword evidence="10" id="KW-1185">Reference proteome</keyword>
<dbReference type="GO" id="GO:0008233">
    <property type="term" value="F:peptidase activity"/>
    <property type="evidence" value="ECO:0007669"/>
    <property type="project" value="UniProtKB-KW"/>
</dbReference>
<dbReference type="PANTHER" id="PTHR13604">
    <property type="entry name" value="DC12-RELATED"/>
    <property type="match status" value="1"/>
</dbReference>
<comment type="similarity">
    <text evidence="1">Belongs to the SOS response-associated peptidase family.</text>
</comment>
<comment type="caution">
    <text evidence="9">The sequence shown here is derived from an EMBL/GenBank/DDBJ whole genome shotgun (WGS) entry which is preliminary data.</text>
</comment>
<feature type="region of interest" description="Disordered" evidence="8">
    <location>
        <begin position="310"/>
        <end position="349"/>
    </location>
</feature>
<reference evidence="9" key="2">
    <citation type="submission" date="2021-01" db="EMBL/GenBank/DDBJ databases">
        <authorList>
            <person name="Schikora-Tamarit M.A."/>
        </authorList>
    </citation>
    <scope>NUCLEOTIDE SEQUENCE</scope>
    <source>
        <strain evidence="9">CBS2887</strain>
    </source>
</reference>
<dbReference type="SUPFAM" id="SSF143081">
    <property type="entry name" value="BB1717-like"/>
    <property type="match status" value="1"/>
</dbReference>
<evidence type="ECO:0000256" key="1">
    <source>
        <dbReference type="ARBA" id="ARBA00008136"/>
    </source>
</evidence>
<dbReference type="Gene3D" id="3.90.1680.10">
    <property type="entry name" value="SOS response associated peptidase-like"/>
    <property type="match status" value="1"/>
</dbReference>
<evidence type="ECO:0000256" key="8">
    <source>
        <dbReference type="SAM" id="MobiDB-lite"/>
    </source>
</evidence>
<proteinExistence type="inferred from homology"/>
<dbReference type="AlphaFoldDB" id="A0A9P8PH87"/>
<keyword evidence="4" id="KW-0378">Hydrolase</keyword>
<keyword evidence="6" id="KW-0238">DNA-binding</keyword>
<evidence type="ECO:0000256" key="4">
    <source>
        <dbReference type="ARBA" id="ARBA00022801"/>
    </source>
</evidence>
<evidence type="ECO:0000256" key="7">
    <source>
        <dbReference type="ARBA" id="ARBA00023239"/>
    </source>
</evidence>
<organism evidence="9 10">
    <name type="scientific">Wickerhamomyces pijperi</name>
    <name type="common">Yeast</name>
    <name type="synonym">Pichia pijperi</name>
    <dbReference type="NCBI Taxonomy" id="599730"/>
    <lineage>
        <taxon>Eukaryota</taxon>
        <taxon>Fungi</taxon>
        <taxon>Dikarya</taxon>
        <taxon>Ascomycota</taxon>
        <taxon>Saccharomycotina</taxon>
        <taxon>Saccharomycetes</taxon>
        <taxon>Phaffomycetales</taxon>
        <taxon>Wickerhamomycetaceae</taxon>
        <taxon>Wickerhamomyces</taxon>
    </lineage>
</organism>
<dbReference type="PANTHER" id="PTHR13604:SF0">
    <property type="entry name" value="ABASIC SITE PROCESSING PROTEIN HMCES"/>
    <property type="match status" value="1"/>
</dbReference>
<gene>
    <name evidence="9" type="ORF">WICPIJ_010094</name>
</gene>
<keyword evidence="5" id="KW-0190">Covalent protein-DNA linkage</keyword>
<evidence type="ECO:0000256" key="3">
    <source>
        <dbReference type="ARBA" id="ARBA00022763"/>
    </source>
</evidence>
<accession>A0A9P8PH87</accession>
<dbReference type="InterPro" id="IPR036590">
    <property type="entry name" value="SRAP-like"/>
</dbReference>
<dbReference type="Proteomes" id="UP000774326">
    <property type="component" value="Unassembled WGS sequence"/>
</dbReference>
<keyword evidence="3" id="KW-0227">DNA damage</keyword>